<dbReference type="Gene3D" id="1.10.510.10">
    <property type="entry name" value="Transferase(Phosphotransferase) domain 1"/>
    <property type="match status" value="1"/>
</dbReference>
<dbReference type="Pfam" id="PF23598">
    <property type="entry name" value="LRR_14"/>
    <property type="match status" value="1"/>
</dbReference>
<protein>
    <recommendedName>
        <fullName evidence="2">non-specific serine/threonine protein kinase</fullName>
        <ecNumber evidence="2">2.7.11.1</ecNumber>
    </recommendedName>
</protein>
<dbReference type="Pfam" id="PF08263">
    <property type="entry name" value="LRRNT_2"/>
    <property type="match status" value="1"/>
</dbReference>
<dbReference type="Gene3D" id="3.30.200.20">
    <property type="entry name" value="Phosphorylase Kinase, domain 1"/>
    <property type="match status" value="1"/>
</dbReference>
<feature type="signal peptide" evidence="18">
    <location>
        <begin position="1"/>
        <end position="21"/>
    </location>
</feature>
<evidence type="ECO:0000256" key="7">
    <source>
        <dbReference type="ARBA" id="ARBA00022729"/>
    </source>
</evidence>
<dbReference type="Pfam" id="PF00560">
    <property type="entry name" value="LRR_1"/>
    <property type="match status" value="5"/>
</dbReference>
<dbReference type="FunFam" id="3.80.10.10:FF:000275">
    <property type="entry name" value="Leucine-rich repeat receptor-like protein kinase"/>
    <property type="match status" value="1"/>
</dbReference>
<comment type="subcellular location">
    <subcellularLocation>
        <location evidence="1">Membrane</location>
        <topology evidence="1">Single-pass membrane protein</topology>
    </subcellularLocation>
</comment>
<dbReference type="SMART" id="SM00369">
    <property type="entry name" value="LRR_TYP"/>
    <property type="match status" value="6"/>
</dbReference>
<organism evidence="20 21">
    <name type="scientific">Dendrobium nobile</name>
    <name type="common">Orchid</name>
    <dbReference type="NCBI Taxonomy" id="94219"/>
    <lineage>
        <taxon>Eukaryota</taxon>
        <taxon>Viridiplantae</taxon>
        <taxon>Streptophyta</taxon>
        <taxon>Embryophyta</taxon>
        <taxon>Tracheophyta</taxon>
        <taxon>Spermatophyta</taxon>
        <taxon>Magnoliopsida</taxon>
        <taxon>Liliopsida</taxon>
        <taxon>Asparagales</taxon>
        <taxon>Orchidaceae</taxon>
        <taxon>Epidendroideae</taxon>
        <taxon>Malaxideae</taxon>
        <taxon>Dendrobiinae</taxon>
        <taxon>Dendrobium</taxon>
    </lineage>
</organism>
<evidence type="ECO:0000256" key="17">
    <source>
        <dbReference type="SAM" id="Phobius"/>
    </source>
</evidence>
<keyword evidence="4" id="KW-0433">Leucine-rich repeat</keyword>
<proteinExistence type="predicted"/>
<dbReference type="GO" id="GO:0004674">
    <property type="term" value="F:protein serine/threonine kinase activity"/>
    <property type="evidence" value="ECO:0007669"/>
    <property type="project" value="UniProtKB-KW"/>
</dbReference>
<keyword evidence="9" id="KW-0547">Nucleotide-binding</keyword>
<keyword evidence="21" id="KW-1185">Reference proteome</keyword>
<dbReference type="FunFam" id="3.30.200.20:FF:000450">
    <property type="entry name" value="Putative LRR receptor-like serine/threonine-protein kinase"/>
    <property type="match status" value="1"/>
</dbReference>
<dbReference type="SUPFAM" id="SSF52058">
    <property type="entry name" value="L domain-like"/>
    <property type="match status" value="2"/>
</dbReference>
<evidence type="ECO:0000256" key="18">
    <source>
        <dbReference type="SAM" id="SignalP"/>
    </source>
</evidence>
<dbReference type="SUPFAM" id="SSF56112">
    <property type="entry name" value="Protein kinase-like (PK-like)"/>
    <property type="match status" value="1"/>
</dbReference>
<dbReference type="InterPro" id="IPR051420">
    <property type="entry name" value="Ser_Thr_Kinases_DiverseReg"/>
</dbReference>
<evidence type="ECO:0000256" key="6">
    <source>
        <dbReference type="ARBA" id="ARBA00022692"/>
    </source>
</evidence>
<dbReference type="FunFam" id="1.10.510.10:FF:000725">
    <property type="entry name" value="Putative LRR receptor-like serine/threonine-protein kinase"/>
    <property type="match status" value="1"/>
</dbReference>
<evidence type="ECO:0000259" key="19">
    <source>
        <dbReference type="PROSITE" id="PS50011"/>
    </source>
</evidence>
<evidence type="ECO:0000256" key="10">
    <source>
        <dbReference type="ARBA" id="ARBA00022777"/>
    </source>
</evidence>
<dbReference type="Pfam" id="PF00069">
    <property type="entry name" value="Pkinase"/>
    <property type="match status" value="1"/>
</dbReference>
<dbReference type="PROSITE" id="PS50011">
    <property type="entry name" value="PROTEIN_KINASE_DOM"/>
    <property type="match status" value="1"/>
</dbReference>
<dbReference type="InterPro" id="IPR000719">
    <property type="entry name" value="Prot_kinase_dom"/>
</dbReference>
<comment type="catalytic activity">
    <reaction evidence="16">
        <text>L-seryl-[protein] + ATP = O-phospho-L-seryl-[protein] + ADP + H(+)</text>
        <dbReference type="Rhea" id="RHEA:17989"/>
        <dbReference type="Rhea" id="RHEA-COMP:9863"/>
        <dbReference type="Rhea" id="RHEA-COMP:11604"/>
        <dbReference type="ChEBI" id="CHEBI:15378"/>
        <dbReference type="ChEBI" id="CHEBI:29999"/>
        <dbReference type="ChEBI" id="CHEBI:30616"/>
        <dbReference type="ChEBI" id="CHEBI:83421"/>
        <dbReference type="ChEBI" id="CHEBI:456216"/>
        <dbReference type="EC" id="2.7.11.1"/>
    </reaction>
</comment>
<dbReference type="Proteomes" id="UP000829196">
    <property type="component" value="Unassembled WGS sequence"/>
</dbReference>
<dbReference type="InterPro" id="IPR032675">
    <property type="entry name" value="LRR_dom_sf"/>
</dbReference>
<evidence type="ECO:0000256" key="2">
    <source>
        <dbReference type="ARBA" id="ARBA00012513"/>
    </source>
</evidence>
<feature type="transmembrane region" description="Helical" evidence="17">
    <location>
        <begin position="501"/>
        <end position="525"/>
    </location>
</feature>
<dbReference type="OrthoDB" id="676979at2759"/>
<keyword evidence="12 17" id="KW-1133">Transmembrane helix</keyword>
<keyword evidence="3" id="KW-0723">Serine/threonine-protein kinase</keyword>
<dbReference type="GO" id="GO:0016020">
    <property type="term" value="C:membrane"/>
    <property type="evidence" value="ECO:0007669"/>
    <property type="project" value="UniProtKB-SubCell"/>
</dbReference>
<dbReference type="InterPro" id="IPR011009">
    <property type="entry name" value="Kinase-like_dom_sf"/>
</dbReference>
<keyword evidence="11" id="KW-0067">ATP-binding</keyword>
<dbReference type="PANTHER" id="PTHR48005:SF65">
    <property type="entry name" value="LEUCINE-RICH REPEAT RECEPTOR-LIKE SERINE_THREONINE_TYROSINE-PROTEIN KINASE SOBIR1"/>
    <property type="match status" value="1"/>
</dbReference>
<sequence length="874" mass="94421">MKGKNILFVKLLVLLVVAAVADKEILLQFKGNVTADPRGALASWNVAGNPCQDFTGVTCGDSGNVEKILIHGADLEGTLSSSLAGLRSLQILSLFGNRFSGGVPPEFSVMVTLRKVNLSRNELSGEVPTFLGDLPSLRLLDLGENSFSGEIPDSLFKSCFKMRFVSFSHNQLSGSIPTTISNCLDLVGFNFSFNNLSGGFPQQICSPMAISFISLGNNSLSGTVANKVSSCRSLEFLDLGSNYFSGETPFSLLSLANLSYLNASFNRFQGEMPEISSCGDQVKNIDVSWNDLSGAISPSIANCRGLRSLDLGFNRLTGAIPPEIGLLKSLSILRLESNTITGTIPPEIGEITLLQFLDLHNLQLSGEIPMSLSQCQFLLELDASGNKLQGGIPVALYNMTYLRHLDLHGNQLNGSIPSTLAHLIQLEFLDLSQNSLTGAIPSSLGNLSLLTHFNLSFNNLDGIIPYEPVIQQFGASAFSNNPLLCGTPLNNPCGESHQAKVLSITAIIAIVAAALIVTGVCVVIAMNVGAYRKKKDEPEILVSESTPSGSNGSNVIIGKLVLFSKSLPSKYEDWEAGTKALLDKDCLIGGGSIGTVYKTSFENGIIIAVKKLETLGRIRNQEEFEQEIGKLGSLKHSNLATFQGYYWSSTMQLMLSEFVHNGSLYNHLHEFNLFGSISGGRGELLWERRFKIAVGTAKALAYLHHECKPQILHLNIKSTNILLDENYEAKLSDYGLGKLLPILGSHELTKFHTAVGYVAPELASQSLRYSDKCDVYSFGVILLEIVTGRKPVQSLAAAAAKVLVLRDFVQKALQEGTSFDCFDRKLGGFLEMELVQVLKLGLLCTVDSPAKRPSMGEVVQLLESVKPNNSDICG</sequence>
<accession>A0A8T3AV10</accession>
<dbReference type="InterPro" id="IPR013210">
    <property type="entry name" value="LRR_N_plant-typ"/>
</dbReference>
<dbReference type="GO" id="GO:0005524">
    <property type="term" value="F:ATP binding"/>
    <property type="evidence" value="ECO:0007669"/>
    <property type="project" value="UniProtKB-KW"/>
</dbReference>
<gene>
    <name evidence="20" type="ORF">KFK09_018168</name>
</gene>
<dbReference type="AlphaFoldDB" id="A0A8T3AV10"/>
<evidence type="ECO:0000256" key="13">
    <source>
        <dbReference type="ARBA" id="ARBA00023136"/>
    </source>
</evidence>
<dbReference type="PANTHER" id="PTHR48005">
    <property type="entry name" value="LEUCINE RICH REPEAT KINASE 2"/>
    <property type="match status" value="1"/>
</dbReference>
<evidence type="ECO:0000256" key="9">
    <source>
        <dbReference type="ARBA" id="ARBA00022741"/>
    </source>
</evidence>
<evidence type="ECO:0000256" key="8">
    <source>
        <dbReference type="ARBA" id="ARBA00022737"/>
    </source>
</evidence>
<evidence type="ECO:0000256" key="4">
    <source>
        <dbReference type="ARBA" id="ARBA00022614"/>
    </source>
</evidence>
<dbReference type="CDD" id="cd14066">
    <property type="entry name" value="STKc_IRAK"/>
    <property type="match status" value="1"/>
</dbReference>
<dbReference type="InterPro" id="IPR055414">
    <property type="entry name" value="LRR_R13L4/SHOC2-like"/>
</dbReference>
<keyword evidence="8" id="KW-0677">Repeat</keyword>
<keyword evidence="7 18" id="KW-0732">Signal</keyword>
<evidence type="ECO:0000256" key="15">
    <source>
        <dbReference type="ARBA" id="ARBA00047899"/>
    </source>
</evidence>
<evidence type="ECO:0000256" key="11">
    <source>
        <dbReference type="ARBA" id="ARBA00022840"/>
    </source>
</evidence>
<evidence type="ECO:0000313" key="21">
    <source>
        <dbReference type="Proteomes" id="UP000829196"/>
    </source>
</evidence>
<dbReference type="EC" id="2.7.11.1" evidence="2"/>
<feature type="domain" description="Protein kinase" evidence="19">
    <location>
        <begin position="582"/>
        <end position="865"/>
    </location>
</feature>
<keyword evidence="10" id="KW-0418">Kinase</keyword>
<dbReference type="InterPro" id="IPR001611">
    <property type="entry name" value="Leu-rich_rpt"/>
</dbReference>
<evidence type="ECO:0000256" key="16">
    <source>
        <dbReference type="ARBA" id="ARBA00048679"/>
    </source>
</evidence>
<evidence type="ECO:0000256" key="5">
    <source>
        <dbReference type="ARBA" id="ARBA00022679"/>
    </source>
</evidence>
<name>A0A8T3AV10_DENNO</name>
<keyword evidence="14" id="KW-0325">Glycoprotein</keyword>
<dbReference type="InterPro" id="IPR003591">
    <property type="entry name" value="Leu-rich_rpt_typical-subtyp"/>
</dbReference>
<comment type="caution">
    <text evidence="20">The sequence shown here is derived from an EMBL/GenBank/DDBJ whole genome shotgun (WGS) entry which is preliminary data.</text>
</comment>
<dbReference type="GO" id="GO:0009791">
    <property type="term" value="P:post-embryonic development"/>
    <property type="evidence" value="ECO:0007669"/>
    <property type="project" value="UniProtKB-ARBA"/>
</dbReference>
<evidence type="ECO:0000313" key="20">
    <source>
        <dbReference type="EMBL" id="KAI0499960.1"/>
    </source>
</evidence>
<feature type="chain" id="PRO_5035804128" description="non-specific serine/threonine protein kinase" evidence="18">
    <location>
        <begin position="22"/>
        <end position="874"/>
    </location>
</feature>
<dbReference type="FunFam" id="3.80.10.10:FF:000233">
    <property type="entry name" value="Leucine-rich repeat receptor-like protein kinase TDR"/>
    <property type="match status" value="1"/>
</dbReference>
<evidence type="ECO:0000256" key="12">
    <source>
        <dbReference type="ARBA" id="ARBA00022989"/>
    </source>
</evidence>
<evidence type="ECO:0000256" key="3">
    <source>
        <dbReference type="ARBA" id="ARBA00022527"/>
    </source>
</evidence>
<comment type="catalytic activity">
    <reaction evidence="15">
        <text>L-threonyl-[protein] + ATP = O-phospho-L-threonyl-[protein] + ADP + H(+)</text>
        <dbReference type="Rhea" id="RHEA:46608"/>
        <dbReference type="Rhea" id="RHEA-COMP:11060"/>
        <dbReference type="Rhea" id="RHEA-COMP:11605"/>
        <dbReference type="ChEBI" id="CHEBI:15378"/>
        <dbReference type="ChEBI" id="CHEBI:30013"/>
        <dbReference type="ChEBI" id="CHEBI:30616"/>
        <dbReference type="ChEBI" id="CHEBI:61977"/>
        <dbReference type="ChEBI" id="CHEBI:456216"/>
        <dbReference type="EC" id="2.7.11.1"/>
    </reaction>
</comment>
<keyword evidence="5" id="KW-0808">Transferase</keyword>
<evidence type="ECO:0000256" key="14">
    <source>
        <dbReference type="ARBA" id="ARBA00023180"/>
    </source>
</evidence>
<dbReference type="EMBL" id="JAGYWB010000013">
    <property type="protein sequence ID" value="KAI0499960.1"/>
    <property type="molecule type" value="Genomic_DNA"/>
</dbReference>
<keyword evidence="6 17" id="KW-0812">Transmembrane</keyword>
<evidence type="ECO:0000256" key="1">
    <source>
        <dbReference type="ARBA" id="ARBA00004167"/>
    </source>
</evidence>
<dbReference type="Gene3D" id="3.80.10.10">
    <property type="entry name" value="Ribonuclease Inhibitor"/>
    <property type="match status" value="3"/>
</dbReference>
<reference evidence="20" key="1">
    <citation type="journal article" date="2022" name="Front. Genet.">
        <title>Chromosome-Scale Assembly of the Dendrobium nobile Genome Provides Insights Into the Molecular Mechanism of the Biosynthesis of the Medicinal Active Ingredient of Dendrobium.</title>
        <authorList>
            <person name="Xu Q."/>
            <person name="Niu S.-C."/>
            <person name="Li K.-L."/>
            <person name="Zheng P.-J."/>
            <person name="Zhang X.-J."/>
            <person name="Jia Y."/>
            <person name="Liu Y."/>
            <person name="Niu Y.-X."/>
            <person name="Yu L.-H."/>
            <person name="Chen D.-F."/>
            <person name="Zhang G.-Q."/>
        </authorList>
    </citation>
    <scope>NUCLEOTIDE SEQUENCE</scope>
    <source>
        <tissue evidence="20">Leaf</tissue>
    </source>
</reference>
<dbReference type="SMR" id="A0A8T3AV10"/>
<keyword evidence="13 17" id="KW-0472">Membrane</keyword>